<gene>
    <name evidence="2" type="ORF">S12H4_09652</name>
</gene>
<organism evidence="2">
    <name type="scientific">marine sediment metagenome</name>
    <dbReference type="NCBI Taxonomy" id="412755"/>
    <lineage>
        <taxon>unclassified sequences</taxon>
        <taxon>metagenomes</taxon>
        <taxon>ecological metagenomes</taxon>
    </lineage>
</organism>
<keyword evidence="1" id="KW-1133">Transmembrane helix</keyword>
<evidence type="ECO:0000256" key="1">
    <source>
        <dbReference type="SAM" id="Phobius"/>
    </source>
</evidence>
<sequence length="43" mass="4528">IILALLGLMGILNLGDTDIVLFLILIISGSFSIVSGAFHLEKS</sequence>
<proteinExistence type="predicted"/>
<evidence type="ECO:0000313" key="2">
    <source>
        <dbReference type="EMBL" id="GAI59169.1"/>
    </source>
</evidence>
<name>X1RUK3_9ZZZZ</name>
<feature type="non-terminal residue" evidence="2">
    <location>
        <position position="1"/>
    </location>
</feature>
<protein>
    <submittedName>
        <fullName evidence="2">Uncharacterized protein</fullName>
    </submittedName>
</protein>
<keyword evidence="1" id="KW-0812">Transmembrane</keyword>
<comment type="caution">
    <text evidence="2">The sequence shown here is derived from an EMBL/GenBank/DDBJ whole genome shotgun (WGS) entry which is preliminary data.</text>
</comment>
<dbReference type="EMBL" id="BARW01003960">
    <property type="protein sequence ID" value="GAI59169.1"/>
    <property type="molecule type" value="Genomic_DNA"/>
</dbReference>
<accession>X1RUK3</accession>
<dbReference type="AlphaFoldDB" id="X1RUK3"/>
<reference evidence="2" key="1">
    <citation type="journal article" date="2014" name="Front. Microbiol.">
        <title>High frequency of phylogenetically diverse reductive dehalogenase-homologous genes in deep subseafloor sedimentary metagenomes.</title>
        <authorList>
            <person name="Kawai M."/>
            <person name="Futagami T."/>
            <person name="Toyoda A."/>
            <person name="Takaki Y."/>
            <person name="Nishi S."/>
            <person name="Hori S."/>
            <person name="Arai W."/>
            <person name="Tsubouchi T."/>
            <person name="Morono Y."/>
            <person name="Uchiyama I."/>
            <person name="Ito T."/>
            <person name="Fujiyama A."/>
            <person name="Inagaki F."/>
            <person name="Takami H."/>
        </authorList>
    </citation>
    <scope>NUCLEOTIDE SEQUENCE</scope>
    <source>
        <strain evidence="2">Expedition CK06-06</strain>
    </source>
</reference>
<keyword evidence="1" id="KW-0472">Membrane</keyword>
<feature type="transmembrane region" description="Helical" evidence="1">
    <location>
        <begin position="19"/>
        <end position="40"/>
    </location>
</feature>